<dbReference type="SUPFAM" id="SSF55811">
    <property type="entry name" value="Nudix"/>
    <property type="match status" value="1"/>
</dbReference>
<dbReference type="InterPro" id="IPR015797">
    <property type="entry name" value="NUDIX_hydrolase-like_dom_sf"/>
</dbReference>
<dbReference type="EMBL" id="CP090958">
    <property type="protein sequence ID" value="WGW10454.1"/>
    <property type="molecule type" value="Genomic_DNA"/>
</dbReference>
<dbReference type="SUPFAM" id="SSF46785">
    <property type="entry name" value="Winged helix' DNA-binding domain"/>
    <property type="match status" value="1"/>
</dbReference>
<feature type="region of interest" description="Disordered" evidence="1">
    <location>
        <begin position="38"/>
        <end position="93"/>
    </location>
</feature>
<feature type="compositionally biased region" description="Low complexity" evidence="1">
    <location>
        <begin position="60"/>
        <end position="77"/>
    </location>
</feature>
<sequence length="296" mass="32096">MYPGSANVSERRFEAPSLAISTVIFALRPNDSSAAEAVTSASASAESTAPGHSTAPPSVASTTEAHSAAESATRAHSPTAPAHPAVETPSTELPSVGSLWLPVVRRIREPYKGLQALPGGPIAWNESLGDAAGRNLRETTNLSPKYLEQLYAFGTVDRSPDRRVVSIVYWALVDPSEADQSVAAENVTWLPADRLPRLAFDHNTIVDYALWRLRNKVEYSQIAHHFLGETFTLAQLREVHEAVLGRSIDPGNFRRQILSSGTVTATGEKVGGTRHRPAHIYRFNDSIDKDSERLAP</sequence>
<evidence type="ECO:0000313" key="4">
    <source>
        <dbReference type="Proteomes" id="UP001209083"/>
    </source>
</evidence>
<dbReference type="RefSeq" id="WP_349637233.1">
    <property type="nucleotide sequence ID" value="NZ_CP090958.1"/>
</dbReference>
<organism evidence="3 4">
    <name type="scientific">Saxibacter everestensis</name>
    <dbReference type="NCBI Taxonomy" id="2909229"/>
    <lineage>
        <taxon>Bacteria</taxon>
        <taxon>Bacillati</taxon>
        <taxon>Actinomycetota</taxon>
        <taxon>Actinomycetes</taxon>
        <taxon>Micrococcales</taxon>
        <taxon>Brevibacteriaceae</taxon>
        <taxon>Saxibacter</taxon>
    </lineage>
</organism>
<dbReference type="Gene3D" id="1.10.10.10">
    <property type="entry name" value="Winged helix-like DNA-binding domain superfamily/Winged helix DNA-binding domain"/>
    <property type="match status" value="1"/>
</dbReference>
<dbReference type="InterPro" id="IPR000086">
    <property type="entry name" value="NUDIX_hydrolase_dom"/>
</dbReference>
<keyword evidence="4" id="KW-1185">Reference proteome</keyword>
<accession>A0ABY8QPZ6</accession>
<dbReference type="InterPro" id="IPR036388">
    <property type="entry name" value="WH-like_DNA-bd_sf"/>
</dbReference>
<feature type="compositionally biased region" description="Low complexity" evidence="1">
    <location>
        <begin position="38"/>
        <end position="49"/>
    </location>
</feature>
<evidence type="ECO:0000313" key="3">
    <source>
        <dbReference type="EMBL" id="WGW10454.1"/>
    </source>
</evidence>
<proteinExistence type="predicted"/>
<protein>
    <submittedName>
        <fullName evidence="3">NUDIX domain-containing protein</fullName>
    </submittedName>
</protein>
<dbReference type="PANTHER" id="PTHR43736">
    <property type="entry name" value="ADP-RIBOSE PYROPHOSPHATASE"/>
    <property type="match status" value="1"/>
</dbReference>
<feature type="domain" description="Nudix hydrolase" evidence="2">
    <location>
        <begin position="81"/>
        <end position="214"/>
    </location>
</feature>
<dbReference type="Pfam" id="PF00293">
    <property type="entry name" value="NUDIX"/>
    <property type="match status" value="1"/>
</dbReference>
<gene>
    <name evidence="3" type="ORF">LWF01_09850</name>
</gene>
<dbReference type="Gene3D" id="3.90.79.10">
    <property type="entry name" value="Nucleoside Triphosphate Pyrophosphohydrolase"/>
    <property type="match status" value="1"/>
</dbReference>
<dbReference type="CDD" id="cd18873">
    <property type="entry name" value="NUDIX_NadM_like"/>
    <property type="match status" value="1"/>
</dbReference>
<dbReference type="InterPro" id="IPR054105">
    <property type="entry name" value="WHD_NrtR"/>
</dbReference>
<dbReference type="InterPro" id="IPR036390">
    <property type="entry name" value="WH_DNA-bd_sf"/>
</dbReference>
<dbReference type="PROSITE" id="PS51462">
    <property type="entry name" value="NUDIX"/>
    <property type="match status" value="1"/>
</dbReference>
<dbReference type="Proteomes" id="UP001209083">
    <property type="component" value="Chromosome"/>
</dbReference>
<reference evidence="3 4" key="1">
    <citation type="submission" date="2023-05" db="EMBL/GenBank/DDBJ databases">
        <title>Lithophilousrod everest ZFBP1038 complete genpme.</title>
        <authorList>
            <person name="Tian M."/>
        </authorList>
    </citation>
    <scope>NUCLEOTIDE SEQUENCE [LARGE SCALE GENOMIC DNA]</scope>
    <source>
        <strain evidence="3 4">ZFBP1038</strain>
    </source>
</reference>
<dbReference type="Pfam" id="PF21906">
    <property type="entry name" value="WHD_NrtR"/>
    <property type="match status" value="1"/>
</dbReference>
<dbReference type="PANTHER" id="PTHR43736:SF4">
    <property type="entry name" value="SLR1690 PROTEIN"/>
    <property type="match status" value="1"/>
</dbReference>
<evidence type="ECO:0000256" key="1">
    <source>
        <dbReference type="SAM" id="MobiDB-lite"/>
    </source>
</evidence>
<evidence type="ECO:0000259" key="2">
    <source>
        <dbReference type="PROSITE" id="PS51462"/>
    </source>
</evidence>
<name>A0ABY8QPZ6_9MICO</name>